<dbReference type="EMBL" id="JAABLM010000014">
    <property type="protein sequence ID" value="NBL65773.1"/>
    <property type="molecule type" value="Genomic_DNA"/>
</dbReference>
<accession>A0ABW9ZG76</accession>
<protein>
    <submittedName>
        <fullName evidence="2">DUF2326 domain-containing protein</fullName>
    </submittedName>
</protein>
<evidence type="ECO:0000259" key="1">
    <source>
        <dbReference type="Pfam" id="PF10088"/>
    </source>
</evidence>
<dbReference type="InterPro" id="IPR018760">
    <property type="entry name" value="DUF2326"/>
</dbReference>
<organism evidence="2 3">
    <name type="scientific">Flavobacterium ichthyis</name>
    <dbReference type="NCBI Taxonomy" id="2698827"/>
    <lineage>
        <taxon>Bacteria</taxon>
        <taxon>Pseudomonadati</taxon>
        <taxon>Bacteroidota</taxon>
        <taxon>Flavobacteriia</taxon>
        <taxon>Flavobacteriales</taxon>
        <taxon>Flavobacteriaceae</taxon>
        <taxon>Flavobacterium</taxon>
    </lineage>
</organism>
<dbReference type="RefSeq" id="WP_166537596.1">
    <property type="nucleotide sequence ID" value="NZ_JAABLM010000014.1"/>
</dbReference>
<evidence type="ECO:0000313" key="2">
    <source>
        <dbReference type="EMBL" id="NBL65773.1"/>
    </source>
</evidence>
<name>A0ABW9ZG76_9FLAO</name>
<gene>
    <name evidence="2" type="ORF">GV828_11235</name>
</gene>
<comment type="caution">
    <text evidence="2">The sequence shown here is derived from an EMBL/GenBank/DDBJ whole genome shotgun (WGS) entry which is preliminary data.</text>
</comment>
<sequence length="603" mass="71242">MKLSKLYSNKENFKNILFNLNGLNVIYADVQTDLKDKKNSHDLGKTKVAELIDFLLLKKIDKKDFLLKIIDAENKSIFIEYIFYLEIELNDGRFLTIKRGIENHTKIAFSLSETRDEKFSPPFKFDYENIAIDKAKEVLAEFLNYDFFFDKNYNYRKVLSYSLRTPPDDYKDVFQLSKFSNGKHKYWKPFVFDLLGFDGDLLLKKYENDDEIEELNGFIGTLKREYKIDKKDRDSLIAEKRSIEENNKEIERKIDSFNFYEQDKKLIQNGISEIENSISEYNTLSYNLNYEIDKLKKSIQNDFAFEINKVDKIFKETGIYFPDQIKKDYQELLDFNSKITVERNKLIKKILGNKQKELSNINSELIELNSKKENLLSILQDTDTFKKFKTYQKSLAKQEEELNAVNYKIGYIDLIYSKEDEIETKKGEIEGTIERLKFLARHTEQNLIYDEIRKNFHTYYKYIMDESANISWHLNSSNNIEFPPPKVVDSANKNTAKDEGTTYKKILCVAFDLAILTSYNDKSFFRFIYHDDVLSTQDNGIKIRLLELINKLITEFNIQYILSVIKSDLPIDENDDIIYFKEDEIVLKLNDKTEEGTLFGFGF</sequence>
<feature type="domain" description="DUF2326" evidence="1">
    <location>
        <begin position="490"/>
        <end position="603"/>
    </location>
</feature>
<dbReference type="Proteomes" id="UP000798602">
    <property type="component" value="Unassembled WGS sequence"/>
</dbReference>
<dbReference type="Pfam" id="PF10088">
    <property type="entry name" value="DUF2326"/>
    <property type="match status" value="1"/>
</dbReference>
<evidence type="ECO:0000313" key="3">
    <source>
        <dbReference type="Proteomes" id="UP000798602"/>
    </source>
</evidence>
<reference evidence="3" key="1">
    <citation type="submission" date="2020-01" db="EMBL/GenBank/DDBJ databases">
        <title>Sphingomonas sp. strain CSW-10.</title>
        <authorList>
            <person name="Chen W.-M."/>
        </authorList>
    </citation>
    <scope>NUCLEOTIDE SEQUENCE [LARGE SCALE GENOMIC DNA]</scope>
    <source>
        <strain evidence="3">NST-5</strain>
    </source>
</reference>
<proteinExistence type="predicted"/>
<keyword evidence="3" id="KW-1185">Reference proteome</keyword>